<name>A0A844FPE7_9LACO</name>
<feature type="signal peptide" evidence="1">
    <location>
        <begin position="1"/>
        <end position="28"/>
    </location>
</feature>
<gene>
    <name evidence="2" type="ORF">FYJ61_07245</name>
</gene>
<accession>A0A844FPE7</accession>
<organism evidence="2 3">
    <name type="scientific">Lactobacillus equicursoris</name>
    <dbReference type="NCBI Taxonomy" id="420645"/>
    <lineage>
        <taxon>Bacteria</taxon>
        <taxon>Bacillati</taxon>
        <taxon>Bacillota</taxon>
        <taxon>Bacilli</taxon>
        <taxon>Lactobacillales</taxon>
        <taxon>Lactobacillaceae</taxon>
        <taxon>Lactobacillus</taxon>
    </lineage>
</organism>
<protein>
    <recommendedName>
        <fullName evidence="4">GW domain-containing protein</fullName>
    </recommendedName>
</protein>
<reference evidence="2 3" key="1">
    <citation type="submission" date="2019-08" db="EMBL/GenBank/DDBJ databases">
        <title>In-depth cultivation of the pig gut microbiome towards novel bacterial diversity and tailored functional studies.</title>
        <authorList>
            <person name="Wylensek D."/>
            <person name="Hitch T.C.A."/>
            <person name="Clavel T."/>
        </authorList>
    </citation>
    <scope>NUCLEOTIDE SEQUENCE [LARGE SCALE GENOMIC DNA]</scope>
    <source>
        <strain evidence="2 3">WCA-470BD-2E</strain>
    </source>
</reference>
<comment type="caution">
    <text evidence="2">The sequence shown here is derived from an EMBL/GenBank/DDBJ whole genome shotgun (WGS) entry which is preliminary data.</text>
</comment>
<feature type="chain" id="PRO_5039101222" description="GW domain-containing protein" evidence="1">
    <location>
        <begin position="29"/>
        <end position="539"/>
    </location>
</feature>
<evidence type="ECO:0000313" key="3">
    <source>
        <dbReference type="Proteomes" id="UP000452141"/>
    </source>
</evidence>
<keyword evidence="1" id="KW-0732">Signal</keyword>
<proteinExistence type="predicted"/>
<dbReference type="EMBL" id="VUMW01000021">
    <property type="protein sequence ID" value="MST80247.1"/>
    <property type="molecule type" value="Genomic_DNA"/>
</dbReference>
<evidence type="ECO:0000256" key="1">
    <source>
        <dbReference type="SAM" id="SignalP"/>
    </source>
</evidence>
<dbReference type="RefSeq" id="WP_326832099.1">
    <property type="nucleotide sequence ID" value="NZ_VUMW01000021.1"/>
</dbReference>
<evidence type="ECO:0000313" key="2">
    <source>
        <dbReference type="EMBL" id="MST80247.1"/>
    </source>
</evidence>
<sequence>MIKKSVKCLAFVCLLGLFFQGKSVQAEALTTKVIGNKNYGIYARLGKVPVKYQVRQKVYSKKKKRYVLKKVTKTKLVWKFGKKLANSREFKLTHIQSQSYKRYQGKRYYFIYVDGRAIGYVNEKAFARSKANVVKEVSLVNNPKDTKGFDVRDAVNYITDSHGSVVDKYQVKTNVDRISEKMPRTYWVTFKYGKAHAKLKVTVRNNPKEGMSAAKLKPGKGGTFAQTWYPQQLAYRGNYKAQVFLHTYWGSDNKGQKKAAKLTTKFYEPNSFSLLAGSVETNVRTNVQGLDVYGQDMVTTNFYGVGQASKDDANGRVILYRLNRVPTYALQYIPTTALTLPVWKNYVKQIRISPWIKLGHGQSVGSTGRYIYELANWNRAKKLRSNELMQIDKKTMLVKKIWTFKVSNGPIKYNRYFLNADVIDDNTILALFHNKSKGRYEFWRIKRNGDTFSAKEAAAVDGDLISNSSQVQGFTYNVAHKCYYIAFNDFLFKISDKGNLVNYYRFHANREVEGLASYKSKIYVAMNHRAEVLDSTMYK</sequence>
<evidence type="ECO:0008006" key="4">
    <source>
        <dbReference type="Google" id="ProtNLM"/>
    </source>
</evidence>
<dbReference type="Proteomes" id="UP000452141">
    <property type="component" value="Unassembled WGS sequence"/>
</dbReference>
<dbReference type="AlphaFoldDB" id="A0A844FPE7"/>